<dbReference type="AlphaFoldDB" id="A0A2T4U985"/>
<dbReference type="PANTHER" id="PTHR14119">
    <property type="entry name" value="HYDROLASE"/>
    <property type="match status" value="1"/>
</dbReference>
<accession>A0A2T4U985</accession>
<dbReference type="GO" id="GO:0016787">
    <property type="term" value="F:hydrolase activity"/>
    <property type="evidence" value="ECO:0007669"/>
    <property type="project" value="UniProtKB-KW"/>
</dbReference>
<dbReference type="RefSeq" id="WP_107583550.1">
    <property type="nucleotide sequence ID" value="NZ_PZJJ01000003.1"/>
</dbReference>
<keyword evidence="3" id="KW-1185">Reference proteome</keyword>
<organism evidence="2 3">
    <name type="scientific">Alkalicoccus saliphilus</name>
    <dbReference type="NCBI Taxonomy" id="200989"/>
    <lineage>
        <taxon>Bacteria</taxon>
        <taxon>Bacillati</taxon>
        <taxon>Bacillota</taxon>
        <taxon>Bacilli</taxon>
        <taxon>Bacillales</taxon>
        <taxon>Bacillaceae</taxon>
        <taxon>Alkalicoccus</taxon>
    </lineage>
</organism>
<feature type="domain" description="Isochorismatase-like" evidence="1">
    <location>
        <begin position="8"/>
        <end position="156"/>
    </location>
</feature>
<dbReference type="PANTHER" id="PTHR14119:SF3">
    <property type="entry name" value="ISOCHORISMATASE DOMAIN-CONTAINING PROTEIN 2"/>
    <property type="match status" value="1"/>
</dbReference>
<evidence type="ECO:0000313" key="2">
    <source>
        <dbReference type="EMBL" id="PTL39963.1"/>
    </source>
</evidence>
<gene>
    <name evidence="2" type="ORF">C6Y45_03030</name>
</gene>
<keyword evidence="2" id="KW-0378">Hydrolase</keyword>
<dbReference type="Pfam" id="PF00857">
    <property type="entry name" value="Isochorismatase"/>
    <property type="match status" value="1"/>
</dbReference>
<protein>
    <submittedName>
        <fullName evidence="2">Hydrolase</fullName>
    </submittedName>
</protein>
<dbReference type="InterPro" id="IPR036380">
    <property type="entry name" value="Isochorismatase-like_sf"/>
</dbReference>
<sequence length="179" mass="19917">MLNKHQSTFVLVDVQGRLAEIVHESSRMEQNLVKLIRALKILDVPIVWLEQYPEGLGPTSPAVAVHLNGLEPIKKMTFNGCYNPEFMKKTEDQGRQQIIVGGIEAHVCVCQTSLGLKKAGYEVHVPVDAVSSRTPENKNIGLERMKNAGIIITGVETAVFELLETAESREFKKVIQLLK</sequence>
<dbReference type="InterPro" id="IPR050993">
    <property type="entry name" value="Isochorismatase_domain"/>
</dbReference>
<reference evidence="2 3" key="1">
    <citation type="submission" date="2018-03" db="EMBL/GenBank/DDBJ databases">
        <title>Alkalicoccus saliphilus sp. nov., isolated from a mineral pool.</title>
        <authorList>
            <person name="Zhao B."/>
        </authorList>
    </citation>
    <scope>NUCLEOTIDE SEQUENCE [LARGE SCALE GENOMIC DNA]</scope>
    <source>
        <strain evidence="2 3">6AG</strain>
    </source>
</reference>
<evidence type="ECO:0000313" key="3">
    <source>
        <dbReference type="Proteomes" id="UP000240509"/>
    </source>
</evidence>
<dbReference type="OrthoDB" id="9789777at2"/>
<proteinExistence type="predicted"/>
<dbReference type="Proteomes" id="UP000240509">
    <property type="component" value="Unassembled WGS sequence"/>
</dbReference>
<comment type="caution">
    <text evidence="2">The sequence shown here is derived from an EMBL/GenBank/DDBJ whole genome shotgun (WGS) entry which is preliminary data.</text>
</comment>
<dbReference type="EMBL" id="PZJJ01000003">
    <property type="protein sequence ID" value="PTL39963.1"/>
    <property type="molecule type" value="Genomic_DNA"/>
</dbReference>
<dbReference type="SUPFAM" id="SSF52499">
    <property type="entry name" value="Isochorismatase-like hydrolases"/>
    <property type="match status" value="1"/>
</dbReference>
<dbReference type="InterPro" id="IPR000868">
    <property type="entry name" value="Isochorismatase-like_dom"/>
</dbReference>
<name>A0A2T4U985_9BACI</name>
<dbReference type="CDD" id="cd01012">
    <property type="entry name" value="YcaC_related"/>
    <property type="match status" value="1"/>
</dbReference>
<dbReference type="Gene3D" id="3.40.50.850">
    <property type="entry name" value="Isochorismatase-like"/>
    <property type="match status" value="1"/>
</dbReference>
<evidence type="ECO:0000259" key="1">
    <source>
        <dbReference type="Pfam" id="PF00857"/>
    </source>
</evidence>